<dbReference type="RefSeq" id="WP_118152684.1">
    <property type="nucleotide sequence ID" value="NZ_QWEY01000006.1"/>
</dbReference>
<dbReference type="Proteomes" id="UP000284547">
    <property type="component" value="Unassembled WGS sequence"/>
</dbReference>
<evidence type="ECO:0000256" key="1">
    <source>
        <dbReference type="SAM" id="Phobius"/>
    </source>
</evidence>
<feature type="transmembrane region" description="Helical" evidence="1">
    <location>
        <begin position="214"/>
        <end position="243"/>
    </location>
</feature>
<name>A0A411Z1M5_9RHOB</name>
<gene>
    <name evidence="2" type="ORF">D1012_12530</name>
</gene>
<evidence type="ECO:0000313" key="3">
    <source>
        <dbReference type="Proteomes" id="UP000284547"/>
    </source>
</evidence>
<organism evidence="2 3">
    <name type="scientific">Pseudotabrizicola alkalilacus</name>
    <dbReference type="NCBI Taxonomy" id="2305252"/>
    <lineage>
        <taxon>Bacteria</taxon>
        <taxon>Pseudomonadati</taxon>
        <taxon>Pseudomonadota</taxon>
        <taxon>Alphaproteobacteria</taxon>
        <taxon>Rhodobacterales</taxon>
        <taxon>Paracoccaceae</taxon>
        <taxon>Pseudotabrizicola</taxon>
    </lineage>
</organism>
<evidence type="ECO:0000313" key="2">
    <source>
        <dbReference type="EMBL" id="RGP36968.1"/>
    </source>
</evidence>
<keyword evidence="1" id="KW-1133">Transmembrane helix</keyword>
<keyword evidence="1" id="KW-0812">Transmembrane</keyword>
<feature type="transmembrane region" description="Helical" evidence="1">
    <location>
        <begin position="60"/>
        <end position="79"/>
    </location>
</feature>
<sequence length="332" mass="35448">MWDFSIGQALGLMARTAPFVLFRVVVYFGIALTLVLVTGTGAGVGYGVGAFGDEEFRVTSTAWGAFGGFGLTVGVIFFFRDYLLYIVKAGHIAVMVEAMQGREIPGGQGQIAWARDRVAARFGTASALFGLDQVIKGVVGAITGIVQGLLSILPIPGLDKIMGVVRAYLRMAVGLMDEVILGHLMATRVENPWKGAQDALVLYGQNAKVMMVNAAWLTAIVWGLSLLVFVLMLAPAAAVVWLMPGNMSAIGFLVAFVFAWAVKAALIEPFAIACMMQVFFKVTAGQVPNPEWVAKLERASDKFRDMGTKAAAWVGRGFGRGGMPSRAEGQEV</sequence>
<reference evidence="2 3" key="1">
    <citation type="submission" date="2018-08" db="EMBL/GenBank/DDBJ databases">
        <title>Flavobacterium tibetense sp. nov., isolated from a wetland YonghuCo on Tibetan Plateau.</title>
        <authorList>
            <person name="Phurbu D."/>
            <person name="Lu H."/>
            <person name="Xing P."/>
        </authorList>
    </citation>
    <scope>NUCLEOTIDE SEQUENCE [LARGE SCALE GENOMIC DNA]</scope>
    <source>
        <strain evidence="2 3">DJC</strain>
    </source>
</reference>
<comment type="caution">
    <text evidence="2">The sequence shown here is derived from an EMBL/GenBank/DDBJ whole genome shotgun (WGS) entry which is preliminary data.</text>
</comment>
<keyword evidence="1" id="KW-0472">Membrane</keyword>
<feature type="transmembrane region" description="Helical" evidence="1">
    <location>
        <begin position="249"/>
        <end position="267"/>
    </location>
</feature>
<dbReference type="EMBL" id="QWEY01000006">
    <property type="protein sequence ID" value="RGP36968.1"/>
    <property type="molecule type" value="Genomic_DNA"/>
</dbReference>
<proteinExistence type="predicted"/>
<keyword evidence="3" id="KW-1185">Reference proteome</keyword>
<dbReference type="AlphaFoldDB" id="A0A411Z1M5"/>
<feature type="transmembrane region" description="Helical" evidence="1">
    <location>
        <begin position="20"/>
        <end position="48"/>
    </location>
</feature>
<dbReference type="OrthoDB" id="147179at2"/>
<accession>A0A411Z1M5</accession>
<protein>
    <submittedName>
        <fullName evidence="2">Uncharacterized protein</fullName>
    </submittedName>
</protein>